<dbReference type="EMBL" id="CP054569">
    <property type="protein sequence ID" value="QKQ45715.1"/>
    <property type="molecule type" value="Genomic_DNA"/>
</dbReference>
<dbReference type="Proteomes" id="UP000509782">
    <property type="component" value="Chromosome"/>
</dbReference>
<protein>
    <submittedName>
        <fullName evidence="2">Phage tail tube protein</fullName>
    </submittedName>
</protein>
<accession>A0A6N0JFA4</accession>
<evidence type="ECO:0000313" key="6">
    <source>
        <dbReference type="Proteomes" id="UP001446337"/>
    </source>
</evidence>
<proteinExistence type="predicted"/>
<evidence type="ECO:0000256" key="1">
    <source>
        <dbReference type="SAM" id="MobiDB-lite"/>
    </source>
</evidence>
<dbReference type="InterPro" id="IPR019596">
    <property type="entry name" value="Phage_Mu_GpM_tail_tub"/>
</dbReference>
<dbReference type="AlphaFoldDB" id="A0A6N0JFA4"/>
<feature type="region of interest" description="Disordered" evidence="1">
    <location>
        <begin position="20"/>
        <end position="43"/>
    </location>
</feature>
<reference evidence="2 5" key="1">
    <citation type="submission" date="2020-05" db="EMBL/GenBank/DDBJ databases">
        <title>FDA dAtabase for Regulatory Grade micrObial Sequences (FDA-ARGOS): Supporting development and validation of Infectious Disease Dx tests.</title>
        <authorList>
            <person name="Sproer C."/>
            <person name="Gronow S."/>
            <person name="Severitt S."/>
            <person name="Schroder I."/>
            <person name="Tallon L."/>
            <person name="Sadzewicz L."/>
            <person name="Zhao X."/>
            <person name="Vavikolanu K."/>
            <person name="Mehta A."/>
            <person name="Aluvathingal J."/>
            <person name="Nadendla S."/>
            <person name="Myers T."/>
            <person name="Yan Y."/>
            <person name="Sichtig H."/>
        </authorList>
    </citation>
    <scope>NUCLEOTIDE SEQUENCE [LARGE SCALE GENOMIC DNA]</scope>
    <source>
        <strain evidence="2 5">FDAARGOS_787</strain>
    </source>
</reference>
<dbReference type="Proteomes" id="UP001446337">
    <property type="component" value="Chromosome"/>
</dbReference>
<dbReference type="EMBL" id="CP154792">
    <property type="protein sequence ID" value="XAN14374.1"/>
    <property type="molecule type" value="Genomic_DNA"/>
</dbReference>
<keyword evidence="6" id="KW-1185">Reference proteome</keyword>
<evidence type="ECO:0000313" key="2">
    <source>
        <dbReference type="EMBL" id="QKQ45715.1"/>
    </source>
</evidence>
<evidence type="ECO:0000313" key="5">
    <source>
        <dbReference type="Proteomes" id="UP000509782"/>
    </source>
</evidence>
<dbReference type="Pfam" id="PF10618">
    <property type="entry name" value="Tail_tube"/>
    <property type="match status" value="1"/>
</dbReference>
<gene>
    <name evidence="4" type="ORF">AAIK43_15770</name>
    <name evidence="3" type="ORF">AAIK43_23695</name>
    <name evidence="2" type="ORF">FOC81_02935</name>
</gene>
<reference evidence="3 6" key="2">
    <citation type="submission" date="2024-05" db="EMBL/GenBank/DDBJ databases">
        <title>Achromobacter denitrificans. BP1, complete genome.</title>
        <authorList>
            <person name="Zhang B."/>
        </authorList>
    </citation>
    <scope>NUCLEOTIDE SEQUENCE [LARGE SCALE GENOMIC DNA]</scope>
    <source>
        <strain evidence="3 6">BP1</strain>
    </source>
</reference>
<feature type="compositionally biased region" description="Polar residues" evidence="1">
    <location>
        <begin position="34"/>
        <end position="43"/>
    </location>
</feature>
<sequence length="117" mass="12128">MSQVTGRVFISVGGRRLRSKPGATLDMGGVSRAPVTSDSGVDGYTESTVAPTINCTISHMNGVSMADLAAIRDETMRFQTDTGIGYTIRGAWCASPPVLGGGGEITLVFNGIECIEG</sequence>
<dbReference type="EMBL" id="CP154792">
    <property type="protein sequence ID" value="XAN19456.1"/>
    <property type="molecule type" value="Genomic_DNA"/>
</dbReference>
<organism evidence="2 5">
    <name type="scientific">Achromobacter denitrificans</name>
    <name type="common">Alcaligenes denitrificans</name>
    <dbReference type="NCBI Taxonomy" id="32002"/>
    <lineage>
        <taxon>Bacteria</taxon>
        <taxon>Pseudomonadati</taxon>
        <taxon>Pseudomonadota</taxon>
        <taxon>Betaproteobacteria</taxon>
        <taxon>Burkholderiales</taxon>
        <taxon>Alcaligenaceae</taxon>
        <taxon>Achromobacter</taxon>
    </lineage>
</organism>
<name>A0A6N0JFA4_ACHDE</name>
<evidence type="ECO:0000313" key="3">
    <source>
        <dbReference type="EMBL" id="XAN14374.1"/>
    </source>
</evidence>
<evidence type="ECO:0000313" key="4">
    <source>
        <dbReference type="EMBL" id="XAN19456.1"/>
    </source>
</evidence>
<dbReference type="RefSeq" id="WP_174715710.1">
    <property type="nucleotide sequence ID" value="NZ_CADIKP010000028.1"/>
</dbReference>